<dbReference type="EMBL" id="LR796274">
    <property type="protein sequence ID" value="CAB4133641.1"/>
    <property type="molecule type" value="Genomic_DNA"/>
</dbReference>
<sequence>MKDYLLDIVKHTHSLGIINLIKVIGTDSETTIEAVAEERICILKAKFHNPVPEFIGTFGMPNLNKLNTILNIPEYKEDAKISITAKTDAEGVRLPDGIHFANKIGDFKNDYRLMSQSVINDMLKTVTFKGAKWGVEIDPSVSAIQRMRFQAQANNEETTFIAKTENGNLVFYFGNQSSHAGHFVFANDVSGTVSKPWAWPISAFIGVLALPGDKIVRFSDDGASQITVDSGLAVYTYTFPAKT</sequence>
<evidence type="ECO:0000313" key="1">
    <source>
        <dbReference type="EMBL" id="CAB4133641.1"/>
    </source>
</evidence>
<accession>A0A6J5LHH6</accession>
<protein>
    <submittedName>
        <fullName evidence="1">Uncharacterized protein</fullName>
    </submittedName>
</protein>
<organism evidence="1">
    <name type="scientific">uncultured Caudovirales phage</name>
    <dbReference type="NCBI Taxonomy" id="2100421"/>
    <lineage>
        <taxon>Viruses</taxon>
        <taxon>Duplodnaviria</taxon>
        <taxon>Heunggongvirae</taxon>
        <taxon>Uroviricota</taxon>
        <taxon>Caudoviricetes</taxon>
        <taxon>Peduoviridae</taxon>
        <taxon>Maltschvirus</taxon>
        <taxon>Maltschvirus maltsch</taxon>
    </lineage>
</organism>
<reference evidence="1" key="1">
    <citation type="submission" date="2020-04" db="EMBL/GenBank/DDBJ databases">
        <authorList>
            <person name="Chiriac C."/>
            <person name="Salcher M."/>
            <person name="Ghai R."/>
            <person name="Kavagutti S V."/>
        </authorList>
    </citation>
    <scope>NUCLEOTIDE SEQUENCE</scope>
</reference>
<gene>
    <name evidence="1" type="ORF">UFOVP257_363</name>
</gene>
<name>A0A6J5LHH6_9CAUD</name>
<proteinExistence type="predicted"/>